<evidence type="ECO:0000313" key="4">
    <source>
        <dbReference type="WBParaSite" id="HNAJ_0000636801-mRNA-1"/>
    </source>
</evidence>
<dbReference type="PANTHER" id="PTHR38537:SF8">
    <property type="entry name" value="FILAMIN-A"/>
    <property type="match status" value="1"/>
</dbReference>
<dbReference type="InterPro" id="IPR014756">
    <property type="entry name" value="Ig_E-set"/>
</dbReference>
<dbReference type="InterPro" id="IPR017868">
    <property type="entry name" value="Filamin/ABP280_repeat-like"/>
</dbReference>
<dbReference type="Gene3D" id="2.60.40.10">
    <property type="entry name" value="Immunoglobulins"/>
    <property type="match status" value="1"/>
</dbReference>
<evidence type="ECO:0000256" key="3">
    <source>
        <dbReference type="PROSITE-ProRule" id="PRU00087"/>
    </source>
</evidence>
<dbReference type="WBParaSite" id="HNAJ_0000636801-mRNA-1">
    <property type="protein sequence ID" value="HNAJ_0000636801-mRNA-1"/>
    <property type="gene ID" value="HNAJ_0000636801"/>
</dbReference>
<dbReference type="GO" id="GO:0030036">
    <property type="term" value="P:actin cytoskeleton organization"/>
    <property type="evidence" value="ECO:0007669"/>
    <property type="project" value="InterPro"/>
</dbReference>
<dbReference type="AlphaFoldDB" id="A0A0R3TH27"/>
<accession>A0A0R3TH27</accession>
<dbReference type="PANTHER" id="PTHR38537">
    <property type="entry name" value="JITTERBUG, ISOFORM N"/>
    <property type="match status" value="1"/>
</dbReference>
<evidence type="ECO:0000256" key="1">
    <source>
        <dbReference type="ARBA" id="ARBA00009238"/>
    </source>
</evidence>
<dbReference type="SMART" id="SM00557">
    <property type="entry name" value="IG_FLMN"/>
    <property type="match status" value="1"/>
</dbReference>
<dbReference type="InterPro" id="IPR001298">
    <property type="entry name" value="Filamin/ABP280_rpt"/>
</dbReference>
<dbReference type="SUPFAM" id="SSF81296">
    <property type="entry name" value="E set domains"/>
    <property type="match status" value="1"/>
</dbReference>
<dbReference type="Pfam" id="PF00630">
    <property type="entry name" value="Filamin"/>
    <property type="match status" value="1"/>
</dbReference>
<feature type="repeat" description="Filamin" evidence="3">
    <location>
        <begin position="43"/>
        <end position="110"/>
    </location>
</feature>
<dbReference type="STRING" id="102285.A0A0R3TH27"/>
<organism evidence="4">
    <name type="scientific">Rodentolepis nana</name>
    <name type="common">Dwarf tapeworm</name>
    <name type="synonym">Hymenolepis nana</name>
    <dbReference type="NCBI Taxonomy" id="102285"/>
    <lineage>
        <taxon>Eukaryota</taxon>
        <taxon>Metazoa</taxon>
        <taxon>Spiralia</taxon>
        <taxon>Lophotrochozoa</taxon>
        <taxon>Platyhelminthes</taxon>
        <taxon>Cestoda</taxon>
        <taxon>Eucestoda</taxon>
        <taxon>Cyclophyllidea</taxon>
        <taxon>Hymenolepididae</taxon>
        <taxon>Rodentolepis</taxon>
    </lineage>
</organism>
<dbReference type="GO" id="GO:0051015">
    <property type="term" value="F:actin filament binding"/>
    <property type="evidence" value="ECO:0007669"/>
    <property type="project" value="InterPro"/>
</dbReference>
<proteinExistence type="inferred from homology"/>
<evidence type="ECO:0000256" key="2">
    <source>
        <dbReference type="ARBA" id="ARBA00022737"/>
    </source>
</evidence>
<name>A0A0R3TH27_RODNA</name>
<dbReference type="InterPro" id="IPR044801">
    <property type="entry name" value="Filamin"/>
</dbReference>
<dbReference type="PROSITE" id="PS50194">
    <property type="entry name" value="FILAMIN_REPEAT"/>
    <property type="match status" value="1"/>
</dbReference>
<reference evidence="4" key="1">
    <citation type="submission" date="2017-02" db="UniProtKB">
        <authorList>
            <consortium name="WormBaseParasite"/>
        </authorList>
    </citation>
    <scope>IDENTIFICATION</scope>
</reference>
<comment type="similarity">
    <text evidence="1">Belongs to the filamin family.</text>
</comment>
<dbReference type="InterPro" id="IPR013783">
    <property type="entry name" value="Ig-like_fold"/>
</dbReference>
<protein>
    <submittedName>
        <fullName evidence="4">Filamin</fullName>
    </submittedName>
</protein>
<sequence>LEADHNPRPGVSRVGSQKEGPLKHIDVELVEVLSKHNTRSDRSRFFVNTASAGSGALSVTVDGPSKVQLNCTERMDGYEFSYTPYAPGNYNISITYDGHPITHSPFRAYVTGDAVFGYTEDTAQLIVNTNGRMVTGPQRSMGYSQADA</sequence>
<keyword evidence="2" id="KW-0677">Repeat</keyword>